<reference evidence="4" key="1">
    <citation type="journal article" date="2019" name="Int. J. Syst. Evol. Microbiol.">
        <title>The Global Catalogue of Microorganisms (GCM) 10K type strain sequencing project: providing services to taxonomists for standard genome sequencing and annotation.</title>
        <authorList>
            <consortium name="The Broad Institute Genomics Platform"/>
            <consortium name="The Broad Institute Genome Sequencing Center for Infectious Disease"/>
            <person name="Wu L."/>
            <person name="Ma J."/>
        </authorList>
    </citation>
    <scope>NUCLEOTIDE SEQUENCE [LARGE SCALE GENOMIC DNA]</scope>
    <source>
        <strain evidence="4">CCTCC AB 2013263</strain>
    </source>
</reference>
<dbReference type="Gene3D" id="3.30.9.10">
    <property type="entry name" value="D-Amino Acid Oxidase, subunit A, domain 2"/>
    <property type="match status" value="1"/>
</dbReference>
<dbReference type="InterPro" id="IPR006076">
    <property type="entry name" value="FAD-dep_OxRdtase"/>
</dbReference>
<accession>A0ABV8A3Y9</accession>
<dbReference type="Proteomes" id="UP001595748">
    <property type="component" value="Unassembled WGS sequence"/>
</dbReference>
<evidence type="ECO:0000313" key="3">
    <source>
        <dbReference type="EMBL" id="MFC3859178.1"/>
    </source>
</evidence>
<proteinExistence type="predicted"/>
<dbReference type="SUPFAM" id="SSF54373">
    <property type="entry name" value="FAD-linked reductases, C-terminal domain"/>
    <property type="match status" value="1"/>
</dbReference>
<dbReference type="Gene3D" id="3.50.50.60">
    <property type="entry name" value="FAD/NAD(P)-binding domain"/>
    <property type="match status" value="1"/>
</dbReference>
<evidence type="ECO:0000259" key="2">
    <source>
        <dbReference type="Pfam" id="PF01266"/>
    </source>
</evidence>
<evidence type="ECO:0000256" key="1">
    <source>
        <dbReference type="ARBA" id="ARBA00023002"/>
    </source>
</evidence>
<organism evidence="3 4">
    <name type="scientific">Deinococcus antarcticus</name>
    <dbReference type="NCBI Taxonomy" id="1298767"/>
    <lineage>
        <taxon>Bacteria</taxon>
        <taxon>Thermotogati</taxon>
        <taxon>Deinococcota</taxon>
        <taxon>Deinococci</taxon>
        <taxon>Deinococcales</taxon>
        <taxon>Deinococcaceae</taxon>
        <taxon>Deinococcus</taxon>
    </lineage>
</organism>
<dbReference type="EMBL" id="JBHRZF010000001">
    <property type="protein sequence ID" value="MFC3859178.1"/>
    <property type="molecule type" value="Genomic_DNA"/>
</dbReference>
<keyword evidence="4" id="KW-1185">Reference proteome</keyword>
<dbReference type="Pfam" id="PF01266">
    <property type="entry name" value="DAO"/>
    <property type="match status" value="1"/>
</dbReference>
<dbReference type="GO" id="GO:0016491">
    <property type="term" value="F:oxidoreductase activity"/>
    <property type="evidence" value="ECO:0007669"/>
    <property type="project" value="UniProtKB-KW"/>
</dbReference>
<evidence type="ECO:0000313" key="4">
    <source>
        <dbReference type="Proteomes" id="UP001595748"/>
    </source>
</evidence>
<name>A0ABV8A3Y9_9DEIO</name>
<dbReference type="SUPFAM" id="SSF51905">
    <property type="entry name" value="FAD/NAD(P)-binding domain"/>
    <property type="match status" value="1"/>
</dbReference>
<dbReference type="PANTHER" id="PTHR13847:SF287">
    <property type="entry name" value="FAD-DEPENDENT OXIDOREDUCTASE DOMAIN-CONTAINING PROTEIN 1"/>
    <property type="match status" value="1"/>
</dbReference>
<keyword evidence="1 3" id="KW-0560">Oxidoreductase</keyword>
<protein>
    <submittedName>
        <fullName evidence="3">NAD(P)/FAD-dependent oxidoreductase</fullName>
        <ecNumber evidence="3">1.-.-.-</ecNumber>
    </submittedName>
</protein>
<dbReference type="InterPro" id="IPR036188">
    <property type="entry name" value="FAD/NAD-bd_sf"/>
</dbReference>
<feature type="domain" description="FAD dependent oxidoreductase" evidence="2">
    <location>
        <begin position="3"/>
        <end position="339"/>
    </location>
</feature>
<dbReference type="EC" id="1.-.-.-" evidence="3"/>
<dbReference type="RefSeq" id="WP_380075348.1">
    <property type="nucleotide sequence ID" value="NZ_JBHRZF010000001.1"/>
</dbReference>
<comment type="caution">
    <text evidence="3">The sequence shown here is derived from an EMBL/GenBank/DDBJ whole genome shotgun (WGS) entry which is preliminary data.</text>
</comment>
<gene>
    <name evidence="3" type="ORF">ACFOPQ_00130</name>
</gene>
<sequence length="367" mass="38383">MSAVVIGGGMVGAACADALARRGHRVTLVERACVGGGATAAGMGHLVVMDDSPAQLALTSRSLELWEALAPALPAQAEYRPCGTVWVASDGEEHRGVLPKQALYQAAGREAVMLDAAELSRLEPGLRSGLSGGLRVPGDGVVYAPVAAQFLVERSGAQVVAGEVTCIEAGGVCLRDGRRLNADLVVLAAGIGAKALLPELPLRERKGHLLITERGAATVRHQLVELGYLKNAHGNDLDSVAFNVQPRPTGQLLIGSSRQFGQPGPDLDYPLLRRMLARATEFLPSLPQFSALRVWTGQRCAAPDHLPIVGWHPQREGLFLAVGHEGLGITTALGTAELLEHALGGPDTPLAAYGFGFERFAAGVAHA</sequence>
<dbReference type="PANTHER" id="PTHR13847">
    <property type="entry name" value="SARCOSINE DEHYDROGENASE-RELATED"/>
    <property type="match status" value="1"/>
</dbReference>